<dbReference type="AlphaFoldDB" id="A0A7R7EJ85"/>
<dbReference type="GO" id="GO:0005829">
    <property type="term" value="C:cytosol"/>
    <property type="evidence" value="ECO:0007669"/>
    <property type="project" value="TreeGrafter"/>
</dbReference>
<dbReference type="NCBIfam" id="TIGR00738">
    <property type="entry name" value="rrf2_super"/>
    <property type="match status" value="1"/>
</dbReference>
<gene>
    <name evidence="2" type="ORF">bsdtb5_10970</name>
</gene>
<dbReference type="Gene3D" id="1.10.10.10">
    <property type="entry name" value="Winged helix-like DNA-binding domain superfamily/Winged helix DNA-binding domain"/>
    <property type="match status" value="1"/>
</dbReference>
<name>A0A7R7EJ85_9FIRM</name>
<dbReference type="PROSITE" id="PS51197">
    <property type="entry name" value="HTH_RRF2_2"/>
    <property type="match status" value="1"/>
</dbReference>
<dbReference type="InterPro" id="IPR036390">
    <property type="entry name" value="WH_DNA-bd_sf"/>
</dbReference>
<keyword evidence="3" id="KW-1185">Reference proteome</keyword>
<sequence length="148" mass="16560">MKVSTKGIYAIEAMVDLAIHSKDSVESIKNIAERRNLSEKYLEQIIGALRKAGLILSTRGAGGGYQLARGTDQITVLQILEAVENNLKPIECLYKETDCGIVCTKCATREFWSDLWDNIEVVATEVTLELLVKESEKVNETTEVEYYI</sequence>
<dbReference type="SUPFAM" id="SSF46785">
    <property type="entry name" value="Winged helix' DNA-binding domain"/>
    <property type="match status" value="1"/>
</dbReference>
<accession>A0A7R7EJ85</accession>
<dbReference type="InterPro" id="IPR030489">
    <property type="entry name" value="TR_Rrf2-type_CS"/>
</dbReference>
<dbReference type="RefSeq" id="WP_271715062.1">
    <property type="nucleotide sequence ID" value="NZ_AP024169.1"/>
</dbReference>
<dbReference type="KEGG" id="ahb:bsdtb5_10970"/>
<proteinExistence type="predicted"/>
<evidence type="ECO:0000313" key="2">
    <source>
        <dbReference type="EMBL" id="BCN29802.1"/>
    </source>
</evidence>
<organism evidence="2 3">
    <name type="scientific">Anaeromicropila herbilytica</name>
    <dbReference type="NCBI Taxonomy" id="2785025"/>
    <lineage>
        <taxon>Bacteria</taxon>
        <taxon>Bacillati</taxon>
        <taxon>Bacillota</taxon>
        <taxon>Clostridia</taxon>
        <taxon>Lachnospirales</taxon>
        <taxon>Lachnospiraceae</taxon>
        <taxon>Anaeromicropila</taxon>
    </lineage>
</organism>
<evidence type="ECO:0000256" key="1">
    <source>
        <dbReference type="ARBA" id="ARBA00023125"/>
    </source>
</evidence>
<dbReference type="Pfam" id="PF02082">
    <property type="entry name" value="Rrf2"/>
    <property type="match status" value="1"/>
</dbReference>
<dbReference type="EMBL" id="AP024169">
    <property type="protein sequence ID" value="BCN29802.1"/>
    <property type="molecule type" value="Genomic_DNA"/>
</dbReference>
<dbReference type="GO" id="GO:0003700">
    <property type="term" value="F:DNA-binding transcription factor activity"/>
    <property type="evidence" value="ECO:0007669"/>
    <property type="project" value="TreeGrafter"/>
</dbReference>
<dbReference type="InterPro" id="IPR036388">
    <property type="entry name" value="WH-like_DNA-bd_sf"/>
</dbReference>
<dbReference type="PANTHER" id="PTHR33221:SF5">
    <property type="entry name" value="HTH-TYPE TRANSCRIPTIONAL REGULATOR ISCR"/>
    <property type="match status" value="1"/>
</dbReference>
<dbReference type="PANTHER" id="PTHR33221">
    <property type="entry name" value="WINGED HELIX-TURN-HELIX TRANSCRIPTIONAL REGULATOR, RRF2 FAMILY"/>
    <property type="match status" value="1"/>
</dbReference>
<dbReference type="PROSITE" id="PS01332">
    <property type="entry name" value="HTH_RRF2_1"/>
    <property type="match status" value="1"/>
</dbReference>
<dbReference type="GO" id="GO:0003677">
    <property type="term" value="F:DNA binding"/>
    <property type="evidence" value="ECO:0007669"/>
    <property type="project" value="UniProtKB-KW"/>
</dbReference>
<dbReference type="Proteomes" id="UP000595897">
    <property type="component" value="Chromosome"/>
</dbReference>
<protein>
    <submittedName>
        <fullName evidence="2">AsnC family transcriptional regulator</fullName>
    </submittedName>
</protein>
<keyword evidence="1" id="KW-0238">DNA-binding</keyword>
<dbReference type="InterPro" id="IPR000944">
    <property type="entry name" value="Tscrpt_reg_Rrf2"/>
</dbReference>
<reference evidence="2 3" key="1">
    <citation type="submission" date="2020-11" db="EMBL/GenBank/DDBJ databases">
        <title>Draft genome sequencing of a Lachnospiraceae strain isolated from anoxic soil subjected to BSD treatment.</title>
        <authorList>
            <person name="Uek A."/>
            <person name="Tonouchi A."/>
        </authorList>
    </citation>
    <scope>NUCLEOTIDE SEQUENCE [LARGE SCALE GENOMIC DNA]</scope>
    <source>
        <strain evidence="2 3">TB5</strain>
    </source>
</reference>
<evidence type="ECO:0000313" key="3">
    <source>
        <dbReference type="Proteomes" id="UP000595897"/>
    </source>
</evidence>